<feature type="transmembrane region" description="Helical" evidence="1">
    <location>
        <begin position="28"/>
        <end position="47"/>
    </location>
</feature>
<sequence length="272" mass="31108">MEQRKDGGALLKDRNILRKMWRLRRQEFIAILGFVTASWCFSCWGMPFPGNADAQRLLPQRRFFGSLLDPSSFQRETFVCETLDRWLPSPPPKSSMVALEIEPESSRYWPYLRPADCKWYMDRIYVVGELYGERLQKKEMQEMAATAEGMGASLRALAWRKAGIPSEVKPGSIDMGLMADGAFTALGPKKTEAALKRMYIMLKNSGRFYIVANEQDEKMALRGQLDIGFEPEVLLKLGWQIRASKRDHGLVVAYLTKRRRAKPAAKAKKSFD</sequence>
<evidence type="ECO:0000313" key="2">
    <source>
        <dbReference type="EMBL" id="CAI3995860.1"/>
    </source>
</evidence>
<evidence type="ECO:0000256" key="1">
    <source>
        <dbReference type="SAM" id="Phobius"/>
    </source>
</evidence>
<accession>A0A9P1CQW1</accession>
<gene>
    <name evidence="2" type="ORF">C1SCF055_LOCUS22385</name>
</gene>
<keyword evidence="1" id="KW-0472">Membrane</keyword>
<comment type="caution">
    <text evidence="2">The sequence shown here is derived from an EMBL/GenBank/DDBJ whole genome shotgun (WGS) entry which is preliminary data.</text>
</comment>
<reference evidence="2" key="1">
    <citation type="submission" date="2022-10" db="EMBL/GenBank/DDBJ databases">
        <authorList>
            <person name="Chen Y."/>
            <person name="Dougan E. K."/>
            <person name="Chan C."/>
            <person name="Rhodes N."/>
            <person name="Thang M."/>
        </authorList>
    </citation>
    <scope>NUCLEOTIDE SEQUENCE</scope>
</reference>
<dbReference type="EMBL" id="CAMXCT020002124">
    <property type="protein sequence ID" value="CAL1149235.1"/>
    <property type="molecule type" value="Genomic_DNA"/>
</dbReference>
<dbReference type="AlphaFoldDB" id="A0A9P1CQW1"/>
<evidence type="ECO:0000313" key="3">
    <source>
        <dbReference type="EMBL" id="CAL4783172.1"/>
    </source>
</evidence>
<proteinExistence type="predicted"/>
<keyword evidence="1" id="KW-0812">Transmembrane</keyword>
<reference evidence="3 4" key="2">
    <citation type="submission" date="2024-05" db="EMBL/GenBank/DDBJ databases">
        <authorList>
            <person name="Chen Y."/>
            <person name="Shah S."/>
            <person name="Dougan E. K."/>
            <person name="Thang M."/>
            <person name="Chan C."/>
        </authorList>
    </citation>
    <scope>NUCLEOTIDE SEQUENCE [LARGE SCALE GENOMIC DNA]</scope>
</reference>
<keyword evidence="4" id="KW-1185">Reference proteome</keyword>
<protein>
    <submittedName>
        <fullName evidence="2">Uncharacterized protein</fullName>
    </submittedName>
</protein>
<organism evidence="2">
    <name type="scientific">Cladocopium goreaui</name>
    <dbReference type="NCBI Taxonomy" id="2562237"/>
    <lineage>
        <taxon>Eukaryota</taxon>
        <taxon>Sar</taxon>
        <taxon>Alveolata</taxon>
        <taxon>Dinophyceae</taxon>
        <taxon>Suessiales</taxon>
        <taxon>Symbiodiniaceae</taxon>
        <taxon>Cladocopium</taxon>
    </lineage>
</organism>
<dbReference type="OrthoDB" id="416762at2759"/>
<keyword evidence="1" id="KW-1133">Transmembrane helix</keyword>
<dbReference type="EMBL" id="CAMXCT030002124">
    <property type="protein sequence ID" value="CAL4783172.1"/>
    <property type="molecule type" value="Genomic_DNA"/>
</dbReference>
<dbReference type="EMBL" id="CAMXCT010002124">
    <property type="protein sequence ID" value="CAI3995860.1"/>
    <property type="molecule type" value="Genomic_DNA"/>
</dbReference>
<dbReference type="Proteomes" id="UP001152797">
    <property type="component" value="Unassembled WGS sequence"/>
</dbReference>
<name>A0A9P1CQW1_9DINO</name>
<evidence type="ECO:0000313" key="4">
    <source>
        <dbReference type="Proteomes" id="UP001152797"/>
    </source>
</evidence>